<dbReference type="Proteomes" id="UP000641853">
    <property type="component" value="Unassembled WGS sequence"/>
</dbReference>
<accession>A0A8H6QSB9</accession>
<evidence type="ECO:0000313" key="3">
    <source>
        <dbReference type="EMBL" id="KAF7176977.1"/>
    </source>
</evidence>
<feature type="region of interest" description="Disordered" evidence="1">
    <location>
        <begin position="1"/>
        <end position="51"/>
    </location>
</feature>
<evidence type="ECO:0000313" key="4">
    <source>
        <dbReference type="Proteomes" id="UP000641853"/>
    </source>
</evidence>
<feature type="compositionally biased region" description="Basic and acidic residues" evidence="1">
    <location>
        <begin position="190"/>
        <end position="208"/>
    </location>
</feature>
<dbReference type="AlphaFoldDB" id="A0A8H6QSB9"/>
<dbReference type="Proteomes" id="UP000654922">
    <property type="component" value="Unassembled WGS sequence"/>
</dbReference>
<feature type="region of interest" description="Disordered" evidence="1">
    <location>
        <begin position="101"/>
        <end position="150"/>
    </location>
</feature>
<feature type="compositionally biased region" description="Basic and acidic residues" evidence="1">
    <location>
        <begin position="121"/>
        <end position="132"/>
    </location>
</feature>
<comment type="caution">
    <text evidence="3">The sequence shown here is derived from an EMBL/GenBank/DDBJ whole genome shotgun (WGS) entry which is preliminary data.</text>
</comment>
<protein>
    <submittedName>
        <fullName evidence="3">Uncharacterized protein</fullName>
    </submittedName>
</protein>
<organism evidence="3 4">
    <name type="scientific">Aspergillus felis</name>
    <dbReference type="NCBI Taxonomy" id="1287682"/>
    <lineage>
        <taxon>Eukaryota</taxon>
        <taxon>Fungi</taxon>
        <taxon>Dikarya</taxon>
        <taxon>Ascomycota</taxon>
        <taxon>Pezizomycotina</taxon>
        <taxon>Eurotiomycetes</taxon>
        <taxon>Eurotiomycetidae</taxon>
        <taxon>Eurotiales</taxon>
        <taxon>Aspergillaceae</taxon>
        <taxon>Aspergillus</taxon>
        <taxon>Aspergillus subgen. Fumigati</taxon>
    </lineage>
</organism>
<proteinExistence type="predicted"/>
<keyword evidence="4" id="KW-1185">Reference proteome</keyword>
<dbReference type="OrthoDB" id="4161095at2759"/>
<gene>
    <name evidence="2" type="ORF">CNMCM5623_004329</name>
    <name evidence="3" type="ORF">CNMCM7691_004402</name>
</gene>
<dbReference type="EMBL" id="JACBAE010001382">
    <property type="protein sequence ID" value="KAF7159096.1"/>
    <property type="molecule type" value="Genomic_DNA"/>
</dbReference>
<evidence type="ECO:0000256" key="1">
    <source>
        <dbReference type="SAM" id="MobiDB-lite"/>
    </source>
</evidence>
<feature type="compositionally biased region" description="Basic and acidic residues" evidence="1">
    <location>
        <begin position="164"/>
        <end position="175"/>
    </location>
</feature>
<name>A0A8H6QSB9_9EURO</name>
<feature type="compositionally biased region" description="Polar residues" evidence="1">
    <location>
        <begin position="103"/>
        <end position="120"/>
    </location>
</feature>
<feature type="compositionally biased region" description="Low complexity" evidence="1">
    <location>
        <begin position="1"/>
        <end position="45"/>
    </location>
</feature>
<dbReference type="EMBL" id="JACBAG010001905">
    <property type="protein sequence ID" value="KAF7176977.1"/>
    <property type="molecule type" value="Genomic_DNA"/>
</dbReference>
<reference evidence="3" key="1">
    <citation type="submission" date="2020-06" db="EMBL/GenBank/DDBJ databases">
        <title>Draft genome sequences of strains closely related to Aspergillus parafelis and Aspergillus hiratsukae.</title>
        <authorList>
            <person name="Dos Santos R.A.C."/>
            <person name="Rivero-Menendez O."/>
            <person name="Steenwyk J.L."/>
            <person name="Mead M.E."/>
            <person name="Goldman G.H."/>
            <person name="Alastruey-Izquierdo A."/>
            <person name="Rokas A."/>
        </authorList>
    </citation>
    <scope>NUCLEOTIDE SEQUENCE</scope>
    <source>
        <strain evidence="2">CNM-CM5623</strain>
        <strain evidence="3">CNM-CM7691</strain>
    </source>
</reference>
<evidence type="ECO:0000313" key="2">
    <source>
        <dbReference type="EMBL" id="KAF7159096.1"/>
    </source>
</evidence>
<sequence length="215" mass="23686">MTDSYSSSSHSSASHTSSSYYYSSSTNTTNGSTTTGHRYTTTSYTDPTGNTVVRTAHQDLGEPAVVEERRYDRTGQEQQMLASGSETLPGGVRRITELDDETGATTYDAGTQYGIPTTGTENERDERSRGDEWWSSSVGRSSYDIGTPLPGARTYNAYTGAYEEQRADYDADGVPRYRGRGQSGYSAEQKASREFETDQGTRLRRETDVNMSDLL</sequence>
<feature type="region of interest" description="Disordered" evidence="1">
    <location>
        <begin position="164"/>
        <end position="215"/>
    </location>
</feature>